<dbReference type="EMBL" id="WFLM01000004">
    <property type="protein sequence ID" value="KAB8037852.1"/>
    <property type="molecule type" value="Genomic_DNA"/>
</dbReference>
<reference evidence="3 4" key="1">
    <citation type="submission" date="2019-10" db="EMBL/GenBank/DDBJ databases">
        <title>New species of Slilvanegrellaceae.</title>
        <authorList>
            <person name="Pitt A."/>
            <person name="Hahn M.W."/>
        </authorList>
    </citation>
    <scope>NUCLEOTIDE SEQUENCE [LARGE SCALE GENOMIC DNA]</scope>
    <source>
        <strain evidence="3 4">SP-Ram-0.45-NSY-1</strain>
    </source>
</reference>
<protein>
    <submittedName>
        <fullName evidence="3">AAA family ATPase</fullName>
    </submittedName>
</protein>
<feature type="domain" description="OLD protein-like TOPRIM" evidence="2">
    <location>
        <begin position="431"/>
        <end position="496"/>
    </location>
</feature>
<keyword evidence="4" id="KW-1185">Reference proteome</keyword>
<dbReference type="AlphaFoldDB" id="A0A6N6VR67"/>
<dbReference type="CDD" id="cd01026">
    <property type="entry name" value="TOPRIM_OLD"/>
    <property type="match status" value="1"/>
</dbReference>
<dbReference type="InterPro" id="IPR051396">
    <property type="entry name" value="Bact_Antivir_Def_Nuclease"/>
</dbReference>
<dbReference type="PANTHER" id="PTHR43581">
    <property type="entry name" value="ATP/GTP PHOSPHATASE"/>
    <property type="match status" value="1"/>
</dbReference>
<dbReference type="InterPro" id="IPR027417">
    <property type="entry name" value="P-loop_NTPase"/>
</dbReference>
<dbReference type="OrthoDB" id="7410968at2"/>
<dbReference type="InterPro" id="IPR041685">
    <property type="entry name" value="AAA_GajA/Old/RecF-like"/>
</dbReference>
<dbReference type="Proteomes" id="UP000437748">
    <property type="component" value="Unassembled WGS sequence"/>
</dbReference>
<feature type="domain" description="Endonuclease GajA/Old nuclease/RecF-like AAA" evidence="1">
    <location>
        <begin position="1"/>
        <end position="337"/>
    </location>
</feature>
<gene>
    <name evidence="3" type="ORF">GCL60_11805</name>
</gene>
<evidence type="ECO:0000313" key="4">
    <source>
        <dbReference type="Proteomes" id="UP000437748"/>
    </source>
</evidence>
<sequence length="577" mass="67175">MKIQKIMIHNYRSILEVEIEVFNYSLLVGSNNSGKSSILNAIRLFYDDDKWTKNDFPKITTEDDESWVQLTFLLNDTEWKSLEKKYKNESSSNLLTLRRYFKSDNKKYFQEKQSNIFALLEGKVDDELFYNSKNISTAKVGQVLYIPASTTIDEQTKTTGPSPMRNILNYLLNKAMLRSQSFITLKEIFDNLNIEAKNETGFLSEILKPLNDAFSNWNIKFDLTINSITAEDISKIFVKHNFVDSSINSDNGFELDRYGHGFQRLVIYELIRLATKLKNKDKLVKKEFNPDFTLLLIDEPEAFLHPGQQESFANNLRQLGDTEEEQVIIVTHSPIFVGKAANEIKQIVRVQRKSGITKIFQPKGDKINEIFKEGLNLLEELKKFVENTEVAEVKKKKARELIQNPPTIEIAEQEENFRYQLWLDGERAQLFFADQVLLVEGTTEKVLFNYLLTNQWHGFFNQNIYILDVLGKYNFHRFMNLLKVYGIYHGVILDGDNNKDHHQVINNFVDTQKNDYTLAKPVKFIDCLETFLDLSYIKSRGDKKPIEIMKAIIDQKISIEKLHLLKIEFCKALNLDI</sequence>
<name>A0A6N6VR67_9BACT</name>
<proteinExistence type="predicted"/>
<dbReference type="InterPro" id="IPR034139">
    <property type="entry name" value="TOPRIM_OLD"/>
</dbReference>
<dbReference type="RefSeq" id="WP_153420930.1">
    <property type="nucleotide sequence ID" value="NZ_WFLM01000004.1"/>
</dbReference>
<comment type="caution">
    <text evidence="3">The sequence shown here is derived from an EMBL/GenBank/DDBJ whole genome shotgun (WGS) entry which is preliminary data.</text>
</comment>
<dbReference type="PANTHER" id="PTHR43581:SF4">
    <property type="entry name" value="ATP_GTP PHOSPHATASE"/>
    <property type="match status" value="1"/>
</dbReference>
<evidence type="ECO:0000259" key="2">
    <source>
        <dbReference type="Pfam" id="PF20469"/>
    </source>
</evidence>
<evidence type="ECO:0000259" key="1">
    <source>
        <dbReference type="Pfam" id="PF13175"/>
    </source>
</evidence>
<dbReference type="CDD" id="cd00267">
    <property type="entry name" value="ABC_ATPase"/>
    <property type="match status" value="1"/>
</dbReference>
<organism evidence="3 4">
    <name type="scientific">Silvanigrella paludirubra</name>
    <dbReference type="NCBI Taxonomy" id="2499159"/>
    <lineage>
        <taxon>Bacteria</taxon>
        <taxon>Pseudomonadati</taxon>
        <taxon>Bdellovibrionota</taxon>
        <taxon>Oligoflexia</taxon>
        <taxon>Silvanigrellales</taxon>
        <taxon>Silvanigrellaceae</taxon>
        <taxon>Silvanigrella</taxon>
    </lineage>
</organism>
<dbReference type="SUPFAM" id="SSF52540">
    <property type="entry name" value="P-loop containing nucleoside triphosphate hydrolases"/>
    <property type="match status" value="1"/>
</dbReference>
<accession>A0A6N6VR67</accession>
<evidence type="ECO:0000313" key="3">
    <source>
        <dbReference type="EMBL" id="KAB8037852.1"/>
    </source>
</evidence>
<dbReference type="Pfam" id="PF20469">
    <property type="entry name" value="OLD-like_TOPRIM"/>
    <property type="match status" value="1"/>
</dbReference>
<dbReference type="Pfam" id="PF13175">
    <property type="entry name" value="AAA_15"/>
    <property type="match status" value="1"/>
</dbReference>
<dbReference type="Gene3D" id="3.40.50.300">
    <property type="entry name" value="P-loop containing nucleotide triphosphate hydrolases"/>
    <property type="match status" value="1"/>
</dbReference>